<dbReference type="InterPro" id="IPR004031">
    <property type="entry name" value="PMP22/EMP/MP20/Claudin"/>
</dbReference>
<comment type="subcellular location">
    <subcellularLocation>
        <location evidence="1">Membrane</location>
        <topology evidence="1">Multi-pass membrane protein</topology>
    </subcellularLocation>
</comment>
<dbReference type="Pfam" id="PF13903">
    <property type="entry name" value="Claudin_2"/>
    <property type="match status" value="1"/>
</dbReference>
<accession>A0A2C9LQY3</accession>
<dbReference type="EnsemblMetazoa" id="BGLB033784-RA">
    <property type="protein sequence ID" value="BGLB033784-PA"/>
    <property type="gene ID" value="BGLB033784"/>
</dbReference>
<evidence type="ECO:0000256" key="4">
    <source>
        <dbReference type="ARBA" id="ARBA00023136"/>
    </source>
</evidence>
<dbReference type="RefSeq" id="XP_013091130.2">
    <property type="nucleotide sequence ID" value="XM_013235676.2"/>
</dbReference>
<dbReference type="GO" id="GO:0016020">
    <property type="term" value="C:membrane"/>
    <property type="evidence" value="ECO:0007669"/>
    <property type="project" value="UniProtKB-SubCell"/>
</dbReference>
<dbReference type="Gene3D" id="1.20.140.150">
    <property type="match status" value="1"/>
</dbReference>
<feature type="transmembrane region" description="Helical" evidence="5">
    <location>
        <begin position="128"/>
        <end position="150"/>
    </location>
</feature>
<feature type="transmembrane region" description="Helical" evidence="5">
    <location>
        <begin position="12"/>
        <end position="36"/>
    </location>
</feature>
<dbReference type="VEuPathDB" id="VectorBase:BGLAX_039887"/>
<keyword evidence="3 5" id="KW-1133">Transmembrane helix</keyword>
<organism evidence="6 7">
    <name type="scientific">Biomphalaria glabrata</name>
    <name type="common">Bloodfluke planorb</name>
    <name type="synonym">Freshwater snail</name>
    <dbReference type="NCBI Taxonomy" id="6526"/>
    <lineage>
        <taxon>Eukaryota</taxon>
        <taxon>Metazoa</taxon>
        <taxon>Spiralia</taxon>
        <taxon>Lophotrochozoa</taxon>
        <taxon>Mollusca</taxon>
        <taxon>Gastropoda</taxon>
        <taxon>Heterobranchia</taxon>
        <taxon>Euthyneura</taxon>
        <taxon>Panpulmonata</taxon>
        <taxon>Hygrophila</taxon>
        <taxon>Lymnaeoidea</taxon>
        <taxon>Planorbidae</taxon>
        <taxon>Biomphalaria</taxon>
    </lineage>
</organism>
<dbReference type="AlphaFoldDB" id="A0A2C9LQY3"/>
<evidence type="ECO:0000313" key="6">
    <source>
        <dbReference type="EnsemblMetazoa" id="BGLB033784-PA"/>
    </source>
</evidence>
<keyword evidence="2 5" id="KW-0812">Transmembrane</keyword>
<evidence type="ECO:0000256" key="5">
    <source>
        <dbReference type="SAM" id="Phobius"/>
    </source>
</evidence>
<dbReference type="VEuPathDB" id="VectorBase:BGLB033784"/>
<keyword evidence="4 5" id="KW-0472">Membrane</keyword>
<reference evidence="6" key="1">
    <citation type="submission" date="2020-05" db="UniProtKB">
        <authorList>
            <consortium name="EnsemblMetazoa"/>
        </authorList>
    </citation>
    <scope>IDENTIFICATION</scope>
    <source>
        <strain evidence="6">BB02</strain>
    </source>
</reference>
<proteinExistence type="predicted"/>
<dbReference type="KEGG" id="bgt:106074821"/>
<sequence length="317" mass="36433">MGFKLKFMRSTMSVCATILIVIATILGPITLVFMSVSFGTDHWLEFRVDRSKLPADVRDTTDLEKAKIAHSRDRGLFRECFPGNDTQFLDKADGKVDGYCFNINYDMPEISGSKSDEYISRLHLNRCFLAFFIIAIVLFLLAYVFGLILCCMRVSRWAYIAGLFSYSAAFSLAAAIAFFHGAEYIERNKLKDQYFYLMWDEPLKTYTTRNYGWSYALGWVGMILAALSATFYSLAGCYITSEKYEDREVLEKQKGRDYPIAMEPVYAVGTDPYYTKSYGYPRAYLGPMAPEYYARSYPAVGYGDPSKDMWHWREMES</sequence>
<evidence type="ECO:0000256" key="2">
    <source>
        <dbReference type="ARBA" id="ARBA00022692"/>
    </source>
</evidence>
<evidence type="ECO:0000256" key="1">
    <source>
        <dbReference type="ARBA" id="ARBA00004141"/>
    </source>
</evidence>
<dbReference type="Proteomes" id="UP000076420">
    <property type="component" value="Unassembled WGS sequence"/>
</dbReference>
<dbReference type="PANTHER" id="PTHR21215:SF0">
    <property type="entry name" value="LD36024P"/>
    <property type="match status" value="1"/>
</dbReference>
<evidence type="ECO:0000313" key="7">
    <source>
        <dbReference type="Proteomes" id="UP000076420"/>
    </source>
</evidence>
<dbReference type="PANTHER" id="PTHR21215">
    <property type="entry name" value="LD36024P"/>
    <property type="match status" value="1"/>
</dbReference>
<protein>
    <submittedName>
        <fullName evidence="6">Uncharacterized protein</fullName>
    </submittedName>
</protein>
<evidence type="ECO:0000256" key="3">
    <source>
        <dbReference type="ARBA" id="ARBA00022989"/>
    </source>
</evidence>
<name>A0A2C9LQY3_BIOGL</name>
<dbReference type="OrthoDB" id="6126739at2759"/>
<feature type="transmembrane region" description="Helical" evidence="5">
    <location>
        <begin position="157"/>
        <end position="179"/>
    </location>
</feature>
<feature type="transmembrane region" description="Helical" evidence="5">
    <location>
        <begin position="216"/>
        <end position="239"/>
    </location>
</feature>
<gene>
    <name evidence="6" type="primary">106074821</name>
</gene>